<proteinExistence type="predicted"/>
<dbReference type="EMBL" id="UGUS01000002">
    <property type="protein sequence ID" value="SUD33537.1"/>
    <property type="molecule type" value="Genomic_DNA"/>
</dbReference>
<gene>
    <name evidence="2" type="ORF">NCTC10392_04935</name>
</gene>
<accession>A0A0B7DIG6</accession>
<protein>
    <submittedName>
        <fullName evidence="2">Uncharacterized protein</fullName>
    </submittedName>
</protein>
<dbReference type="AlphaFoldDB" id="A0A0B7DIG6"/>
<keyword evidence="1" id="KW-0472">Membrane</keyword>
<feature type="transmembrane region" description="Helical" evidence="1">
    <location>
        <begin position="69"/>
        <end position="88"/>
    </location>
</feature>
<feature type="transmembrane region" description="Helical" evidence="1">
    <location>
        <begin position="42"/>
        <end position="60"/>
    </location>
</feature>
<evidence type="ECO:0000256" key="1">
    <source>
        <dbReference type="SAM" id="Phobius"/>
    </source>
</evidence>
<evidence type="ECO:0000313" key="3">
    <source>
        <dbReference type="Proteomes" id="UP000255125"/>
    </source>
</evidence>
<sequence>MLIALVVLNALYLICSLLFNAELLNFAGADIPLRKLEVLETYSQILAATSMCLLVWRICYRRYQGKGRVLWVWLAASTLVVTPLTWWFQGAAPDWIAEQFPGSLRVSSLYAYVTKKGLLYDSLTIPQIPYKAYKDQGEGKAFIANLGVLMSVQGSYVERIDKNFQGFSAAVFRGYTVRNGDALYERLQETVVPSISDISRAYAQLEGFRAGGIPGSEWRPIKWPNAGADLGYQPTIDEYARSINPGVRTRDALANTTEVRHMAKTKLGPLYVKGMNLLATREQYQAYLPGIADNMAYDVAHTDIHGAEGLNVLKNMWFIPFSLLSGLFFGGISLVVLIISGIEALRSLPGRIRFVRPVAVISIVMLPLVVGNAIVDSPGYRDAFRSLGKQPVVLATVFHWAMSSEAMLYNITRPLLKAE</sequence>
<keyword evidence="1" id="KW-1133">Transmembrane helix</keyword>
<feature type="transmembrane region" description="Helical" evidence="1">
    <location>
        <begin position="317"/>
        <end position="342"/>
    </location>
</feature>
<dbReference type="RefSeq" id="WP_042561208.1">
    <property type="nucleotide sequence ID" value="NZ_CDMF01000001.1"/>
</dbReference>
<feature type="transmembrane region" description="Helical" evidence="1">
    <location>
        <begin position="354"/>
        <end position="375"/>
    </location>
</feature>
<organism evidence="2 3">
    <name type="scientific">Pseudomonas fluorescens</name>
    <dbReference type="NCBI Taxonomy" id="294"/>
    <lineage>
        <taxon>Bacteria</taxon>
        <taxon>Pseudomonadati</taxon>
        <taxon>Pseudomonadota</taxon>
        <taxon>Gammaproteobacteria</taxon>
        <taxon>Pseudomonadales</taxon>
        <taxon>Pseudomonadaceae</taxon>
        <taxon>Pseudomonas</taxon>
    </lineage>
</organism>
<dbReference type="Proteomes" id="UP000255125">
    <property type="component" value="Unassembled WGS sequence"/>
</dbReference>
<keyword evidence="1" id="KW-0812">Transmembrane</keyword>
<reference evidence="2 3" key="1">
    <citation type="submission" date="2018-06" db="EMBL/GenBank/DDBJ databases">
        <authorList>
            <consortium name="Pathogen Informatics"/>
            <person name="Doyle S."/>
        </authorList>
    </citation>
    <scope>NUCLEOTIDE SEQUENCE [LARGE SCALE GENOMIC DNA]</scope>
    <source>
        <strain evidence="2 3">NCTC10392</strain>
    </source>
</reference>
<name>A0A0B7DIG6_PSEFL</name>
<evidence type="ECO:0000313" key="2">
    <source>
        <dbReference type="EMBL" id="SUD33537.1"/>
    </source>
</evidence>